<keyword evidence="9" id="KW-0547">Nucleotide-binding</keyword>
<evidence type="ECO:0000256" key="11">
    <source>
        <dbReference type="ARBA" id="ARBA00022840"/>
    </source>
</evidence>
<evidence type="ECO:0000256" key="10">
    <source>
        <dbReference type="ARBA" id="ARBA00022801"/>
    </source>
</evidence>
<evidence type="ECO:0000256" key="13">
    <source>
        <dbReference type="ARBA" id="ARBA00048366"/>
    </source>
</evidence>
<reference evidence="16" key="1">
    <citation type="journal article" date="2020" name="mSystems">
        <title>Genome- and Community-Level Interaction Insights into Carbon Utilization and Element Cycling Functions of Hydrothermarchaeota in Hydrothermal Sediment.</title>
        <authorList>
            <person name="Zhou Z."/>
            <person name="Liu Y."/>
            <person name="Xu W."/>
            <person name="Pan J."/>
            <person name="Luo Z.H."/>
            <person name="Li M."/>
        </authorList>
    </citation>
    <scope>NUCLEOTIDE SEQUENCE [LARGE SCALE GENOMIC DNA]</scope>
    <source>
        <strain evidence="16">HyVt-94</strain>
    </source>
</reference>
<dbReference type="Pfam" id="PF01451">
    <property type="entry name" value="LMWPc"/>
    <property type="match status" value="1"/>
</dbReference>
<evidence type="ECO:0000256" key="1">
    <source>
        <dbReference type="ARBA" id="ARBA00004496"/>
    </source>
</evidence>
<keyword evidence="5" id="KW-0963">Cytoplasm</keyword>
<comment type="caution">
    <text evidence="16">The sequence shown here is derived from an EMBL/GenBank/DDBJ whole genome shotgun (WGS) entry which is preliminary data.</text>
</comment>
<dbReference type="InterPro" id="IPR017945">
    <property type="entry name" value="DHBP_synth_RibB-like_a/b_dom"/>
</dbReference>
<comment type="catalytic activity">
    <reaction evidence="13">
        <text>L-threonine + hydrogencarbonate + ATP = L-threonylcarbamoyladenylate + diphosphate + H2O</text>
        <dbReference type="Rhea" id="RHEA:36407"/>
        <dbReference type="ChEBI" id="CHEBI:15377"/>
        <dbReference type="ChEBI" id="CHEBI:17544"/>
        <dbReference type="ChEBI" id="CHEBI:30616"/>
        <dbReference type="ChEBI" id="CHEBI:33019"/>
        <dbReference type="ChEBI" id="CHEBI:57926"/>
        <dbReference type="ChEBI" id="CHEBI:73682"/>
        <dbReference type="EC" id="2.7.7.87"/>
    </reaction>
</comment>
<dbReference type="PROSITE" id="PS51163">
    <property type="entry name" value="YRDC"/>
    <property type="match status" value="1"/>
</dbReference>
<dbReference type="Proteomes" id="UP000886014">
    <property type="component" value="Unassembled WGS sequence"/>
</dbReference>
<keyword evidence="10" id="KW-0378">Hydrolase</keyword>
<dbReference type="GO" id="GO:0003725">
    <property type="term" value="F:double-stranded RNA binding"/>
    <property type="evidence" value="ECO:0007669"/>
    <property type="project" value="InterPro"/>
</dbReference>
<dbReference type="NCBIfam" id="TIGR00057">
    <property type="entry name" value="L-threonylcarbamoyladenylate synthase"/>
    <property type="match status" value="1"/>
</dbReference>
<evidence type="ECO:0000256" key="6">
    <source>
        <dbReference type="ARBA" id="ARBA00022679"/>
    </source>
</evidence>
<evidence type="ECO:0000313" key="16">
    <source>
        <dbReference type="EMBL" id="HHF58474.1"/>
    </source>
</evidence>
<evidence type="ECO:0000256" key="8">
    <source>
        <dbReference type="ARBA" id="ARBA00022695"/>
    </source>
</evidence>
<dbReference type="InterPro" id="IPR050156">
    <property type="entry name" value="TC-AMP_synthase_SUA5"/>
</dbReference>
<dbReference type="GO" id="GO:0005737">
    <property type="term" value="C:cytoplasm"/>
    <property type="evidence" value="ECO:0007669"/>
    <property type="project" value="UniProtKB-SubCell"/>
</dbReference>
<gene>
    <name evidence="16" type="ORF">ENL41_03515</name>
</gene>
<comment type="similarity">
    <text evidence="2">Belongs to the SUA5 family.</text>
</comment>
<dbReference type="GO" id="GO:0061710">
    <property type="term" value="F:L-threonylcarbamoyladenylate synthase"/>
    <property type="evidence" value="ECO:0007669"/>
    <property type="project" value="UniProtKB-EC"/>
</dbReference>
<keyword evidence="7" id="KW-0819">tRNA processing</keyword>
<evidence type="ECO:0000256" key="12">
    <source>
        <dbReference type="ARBA" id="ARBA00029774"/>
    </source>
</evidence>
<dbReference type="Pfam" id="PF01300">
    <property type="entry name" value="Sua5_yciO_yrdC"/>
    <property type="match status" value="1"/>
</dbReference>
<protein>
    <recommendedName>
        <fullName evidence="12">L-threonylcarbamoyladenylate synthase</fullName>
        <ecNumber evidence="4">2.7.7.87</ecNumber>
    </recommendedName>
    <alternativeName>
        <fullName evidence="12">L-threonylcarbamoyladenylate synthase</fullName>
    </alternativeName>
</protein>
<sequence>MKHVLKILKKGGVVAIPTDTVYGLIALADNREAVEKIYSIKRRPRDKPLPVFVESIESAIKLLRDVPDYAIKLMETFWPGPLTVVGYASPEAPQLAVSPEGKIGVRIPSGKEIQEILQKIKAPLISTSANISGSPPLRTGDEVKSVLGKGIDYVVEGHTGTLASTVVEVTAKQPKILRKGKIGIMEIEKRLSVEVKLAEGLNLSVLYVCTGNTCRSPMAEWISRKLTINCKNIIYSSRGTNTIPGYPPPDEVVMVLKEIGIDIENHQSRMLEHQDIEAADLIICMEHKHVLQIPEPYRVKAVLLSGGSEDIEDPIGRGLAFYQLIRDKILYYLKNIWVPYFLRKFEYC</sequence>
<comment type="subcellular location">
    <subcellularLocation>
        <location evidence="1">Cytoplasm</location>
    </subcellularLocation>
</comment>
<name>A0A7C5M3L3_UNCW3</name>
<evidence type="ECO:0000256" key="5">
    <source>
        <dbReference type="ARBA" id="ARBA00022490"/>
    </source>
</evidence>
<organism evidence="16">
    <name type="scientific">candidate division WOR-3 bacterium</name>
    <dbReference type="NCBI Taxonomy" id="2052148"/>
    <lineage>
        <taxon>Bacteria</taxon>
        <taxon>Bacteria division WOR-3</taxon>
    </lineage>
</organism>
<dbReference type="GO" id="GO:0006450">
    <property type="term" value="P:regulation of translational fidelity"/>
    <property type="evidence" value="ECO:0007669"/>
    <property type="project" value="TreeGrafter"/>
</dbReference>
<feature type="active site" description="Nucleophile" evidence="14">
    <location>
        <position position="209"/>
    </location>
</feature>
<evidence type="ECO:0000256" key="2">
    <source>
        <dbReference type="ARBA" id="ARBA00007663"/>
    </source>
</evidence>
<keyword evidence="8" id="KW-0548">Nucleotidyltransferase</keyword>
<evidence type="ECO:0000256" key="4">
    <source>
        <dbReference type="ARBA" id="ARBA00012584"/>
    </source>
</evidence>
<dbReference type="PANTHER" id="PTHR17490">
    <property type="entry name" value="SUA5"/>
    <property type="match status" value="1"/>
</dbReference>
<dbReference type="EMBL" id="DRTV01000248">
    <property type="protein sequence ID" value="HHF58474.1"/>
    <property type="molecule type" value="Genomic_DNA"/>
</dbReference>
<dbReference type="PANTHER" id="PTHR17490:SF16">
    <property type="entry name" value="THREONYLCARBAMOYL-AMP SYNTHASE"/>
    <property type="match status" value="1"/>
</dbReference>
<feature type="active site" evidence="14">
    <location>
        <position position="215"/>
    </location>
</feature>
<evidence type="ECO:0000256" key="3">
    <source>
        <dbReference type="ARBA" id="ARBA00011063"/>
    </source>
</evidence>
<feature type="domain" description="YrdC-like" evidence="15">
    <location>
        <begin position="1"/>
        <end position="182"/>
    </location>
</feature>
<evidence type="ECO:0000259" key="15">
    <source>
        <dbReference type="PROSITE" id="PS51163"/>
    </source>
</evidence>
<dbReference type="EC" id="2.7.7.87" evidence="4"/>
<dbReference type="InterPro" id="IPR017867">
    <property type="entry name" value="Tyr_phospatase_low_mol_wt"/>
</dbReference>
<dbReference type="GO" id="GO:0000049">
    <property type="term" value="F:tRNA binding"/>
    <property type="evidence" value="ECO:0007669"/>
    <property type="project" value="TreeGrafter"/>
</dbReference>
<dbReference type="Gene3D" id="3.40.50.2300">
    <property type="match status" value="1"/>
</dbReference>
<dbReference type="GO" id="GO:0005524">
    <property type="term" value="F:ATP binding"/>
    <property type="evidence" value="ECO:0007669"/>
    <property type="project" value="UniProtKB-KW"/>
</dbReference>
<dbReference type="SMART" id="SM00226">
    <property type="entry name" value="LMWPc"/>
    <property type="match status" value="1"/>
</dbReference>
<feature type="active site" description="Proton donor" evidence="14">
    <location>
        <position position="313"/>
    </location>
</feature>
<keyword evidence="6" id="KW-0808">Transferase</keyword>
<dbReference type="AlphaFoldDB" id="A0A7C5M3L3"/>
<dbReference type="PRINTS" id="PR00719">
    <property type="entry name" value="LMWPTPASE"/>
</dbReference>
<dbReference type="SUPFAM" id="SSF55821">
    <property type="entry name" value="YrdC/RibB"/>
    <property type="match status" value="1"/>
</dbReference>
<evidence type="ECO:0000256" key="9">
    <source>
        <dbReference type="ARBA" id="ARBA00022741"/>
    </source>
</evidence>
<dbReference type="InterPro" id="IPR023485">
    <property type="entry name" value="Ptyr_pPase"/>
</dbReference>
<comment type="similarity">
    <text evidence="3">Belongs to the low molecular weight phosphotyrosine protein phosphatase family.</text>
</comment>
<accession>A0A7C5M3L3</accession>
<dbReference type="SUPFAM" id="SSF52788">
    <property type="entry name" value="Phosphotyrosine protein phosphatases I"/>
    <property type="match status" value="1"/>
</dbReference>
<proteinExistence type="inferred from homology"/>
<dbReference type="GO" id="GO:0008033">
    <property type="term" value="P:tRNA processing"/>
    <property type="evidence" value="ECO:0007669"/>
    <property type="project" value="UniProtKB-KW"/>
</dbReference>
<dbReference type="Gene3D" id="3.90.870.10">
    <property type="entry name" value="DHBP synthase"/>
    <property type="match status" value="1"/>
</dbReference>
<evidence type="ECO:0000256" key="7">
    <source>
        <dbReference type="ARBA" id="ARBA00022694"/>
    </source>
</evidence>
<evidence type="ECO:0000256" key="14">
    <source>
        <dbReference type="PIRSR" id="PIRSR617867-1"/>
    </source>
</evidence>
<keyword evidence="11" id="KW-0067">ATP-binding</keyword>
<dbReference type="InterPro" id="IPR006070">
    <property type="entry name" value="Sua5-like_dom"/>
</dbReference>
<dbReference type="GO" id="GO:0004725">
    <property type="term" value="F:protein tyrosine phosphatase activity"/>
    <property type="evidence" value="ECO:0007669"/>
    <property type="project" value="InterPro"/>
</dbReference>
<dbReference type="InterPro" id="IPR036196">
    <property type="entry name" value="Ptyr_pPase_sf"/>
</dbReference>